<keyword evidence="3" id="KW-0804">Transcription</keyword>
<protein>
    <submittedName>
        <fullName evidence="6">AcrR family transcriptional regulator</fullName>
    </submittedName>
</protein>
<accession>A0A927N1D3</accession>
<reference evidence="6" key="1">
    <citation type="submission" date="2020-10" db="EMBL/GenBank/DDBJ databases">
        <title>Sequencing the genomes of 1000 actinobacteria strains.</title>
        <authorList>
            <person name="Klenk H.-P."/>
        </authorList>
    </citation>
    <scope>NUCLEOTIDE SEQUENCE</scope>
    <source>
        <strain evidence="6">DSM 45354</strain>
    </source>
</reference>
<dbReference type="GO" id="GO:0000976">
    <property type="term" value="F:transcription cis-regulatory region binding"/>
    <property type="evidence" value="ECO:0007669"/>
    <property type="project" value="TreeGrafter"/>
</dbReference>
<dbReference type="Gene3D" id="1.10.357.10">
    <property type="entry name" value="Tetracycline Repressor, domain 2"/>
    <property type="match status" value="1"/>
</dbReference>
<dbReference type="Proteomes" id="UP000638648">
    <property type="component" value="Unassembled WGS sequence"/>
</dbReference>
<dbReference type="Pfam" id="PF00440">
    <property type="entry name" value="TetR_N"/>
    <property type="match status" value="1"/>
</dbReference>
<dbReference type="RefSeq" id="WP_192752770.1">
    <property type="nucleotide sequence ID" value="NZ_BAABJL010000142.1"/>
</dbReference>
<evidence type="ECO:0000256" key="2">
    <source>
        <dbReference type="ARBA" id="ARBA00023125"/>
    </source>
</evidence>
<dbReference type="PANTHER" id="PTHR30055:SF238">
    <property type="entry name" value="MYCOFACTOCIN BIOSYNTHESIS TRANSCRIPTIONAL REGULATOR MFTR-RELATED"/>
    <property type="match status" value="1"/>
</dbReference>
<comment type="caution">
    <text evidence="6">The sequence shown here is derived from an EMBL/GenBank/DDBJ whole genome shotgun (WGS) entry which is preliminary data.</text>
</comment>
<keyword evidence="2 4" id="KW-0238">DNA-binding</keyword>
<proteinExistence type="predicted"/>
<dbReference type="GO" id="GO:0003700">
    <property type="term" value="F:DNA-binding transcription factor activity"/>
    <property type="evidence" value="ECO:0007669"/>
    <property type="project" value="TreeGrafter"/>
</dbReference>
<keyword evidence="7" id="KW-1185">Reference proteome</keyword>
<dbReference type="PROSITE" id="PS50977">
    <property type="entry name" value="HTH_TETR_2"/>
    <property type="match status" value="1"/>
</dbReference>
<dbReference type="InterPro" id="IPR001647">
    <property type="entry name" value="HTH_TetR"/>
</dbReference>
<evidence type="ECO:0000256" key="4">
    <source>
        <dbReference type="PROSITE-ProRule" id="PRU00335"/>
    </source>
</evidence>
<dbReference type="EMBL" id="JADBEM010000001">
    <property type="protein sequence ID" value="MBE1609143.1"/>
    <property type="molecule type" value="Genomic_DNA"/>
</dbReference>
<name>A0A927N1D3_9ACTN</name>
<evidence type="ECO:0000313" key="7">
    <source>
        <dbReference type="Proteomes" id="UP000638648"/>
    </source>
</evidence>
<dbReference type="SUPFAM" id="SSF46689">
    <property type="entry name" value="Homeodomain-like"/>
    <property type="match status" value="1"/>
</dbReference>
<evidence type="ECO:0000313" key="6">
    <source>
        <dbReference type="EMBL" id="MBE1609143.1"/>
    </source>
</evidence>
<evidence type="ECO:0000259" key="5">
    <source>
        <dbReference type="PROSITE" id="PS50977"/>
    </source>
</evidence>
<keyword evidence="1" id="KW-0805">Transcription regulation</keyword>
<dbReference type="SUPFAM" id="SSF48498">
    <property type="entry name" value="Tetracyclin repressor-like, C-terminal domain"/>
    <property type="match status" value="1"/>
</dbReference>
<gene>
    <name evidence="6" type="ORF">HEB94_005991</name>
</gene>
<dbReference type="InterPro" id="IPR050109">
    <property type="entry name" value="HTH-type_TetR-like_transc_reg"/>
</dbReference>
<organism evidence="6 7">
    <name type="scientific">Actinopolymorpha pittospori</name>
    <dbReference type="NCBI Taxonomy" id="648752"/>
    <lineage>
        <taxon>Bacteria</taxon>
        <taxon>Bacillati</taxon>
        <taxon>Actinomycetota</taxon>
        <taxon>Actinomycetes</taxon>
        <taxon>Propionibacteriales</taxon>
        <taxon>Actinopolymorphaceae</taxon>
        <taxon>Actinopolymorpha</taxon>
    </lineage>
</organism>
<dbReference type="InterPro" id="IPR009057">
    <property type="entry name" value="Homeodomain-like_sf"/>
</dbReference>
<feature type="domain" description="HTH tetR-type" evidence="5">
    <location>
        <begin position="9"/>
        <end position="69"/>
    </location>
</feature>
<evidence type="ECO:0000256" key="3">
    <source>
        <dbReference type="ARBA" id="ARBA00023163"/>
    </source>
</evidence>
<evidence type="ECO:0000256" key="1">
    <source>
        <dbReference type="ARBA" id="ARBA00023015"/>
    </source>
</evidence>
<sequence>MSPRGVPVVGLHERLFTAAEQLLVRKGPGALDSRSITSEAGCAKGVLHNHFGNLDAFLTAFAADRLRHVLDTAARLPGRAGEGDVTENLATTAVEAFGSSSMAIVGLLTARPQLQPLVQDALGVCANLQGLETAFAAYFAAEAELGRITPHAEPEFLALMFVGTLHHLVASGRSGVGDLGERVKKIATVLVGVDQA</sequence>
<feature type="DNA-binding region" description="H-T-H motif" evidence="4">
    <location>
        <begin position="32"/>
        <end position="51"/>
    </location>
</feature>
<dbReference type="PANTHER" id="PTHR30055">
    <property type="entry name" value="HTH-TYPE TRANSCRIPTIONAL REGULATOR RUTR"/>
    <property type="match status" value="1"/>
</dbReference>
<dbReference type="InterPro" id="IPR036271">
    <property type="entry name" value="Tet_transcr_reg_TetR-rel_C_sf"/>
</dbReference>
<dbReference type="AlphaFoldDB" id="A0A927N1D3"/>